<dbReference type="AlphaFoldDB" id="A0A1I3JVG8"/>
<evidence type="ECO:0000256" key="4">
    <source>
        <dbReference type="ARBA" id="ARBA00022989"/>
    </source>
</evidence>
<organism evidence="8 9">
    <name type="scientific">Phytopseudomonas argentinensis</name>
    <dbReference type="NCBI Taxonomy" id="289370"/>
    <lineage>
        <taxon>Bacteria</taxon>
        <taxon>Pseudomonadati</taxon>
        <taxon>Pseudomonadota</taxon>
        <taxon>Gammaproteobacteria</taxon>
        <taxon>Pseudomonadales</taxon>
        <taxon>Pseudomonadaceae</taxon>
        <taxon>Phytopseudomonas</taxon>
    </lineage>
</organism>
<dbReference type="PANTHER" id="PTHR43840:SF15">
    <property type="entry name" value="MITOCHONDRIAL METAL TRANSPORTER 1-RELATED"/>
    <property type="match status" value="1"/>
</dbReference>
<keyword evidence="2" id="KW-0813">Transport</keyword>
<feature type="transmembrane region" description="Helical" evidence="6">
    <location>
        <begin position="81"/>
        <end position="105"/>
    </location>
</feature>
<feature type="domain" description="Cation efflux protein transmembrane" evidence="7">
    <location>
        <begin position="13"/>
        <end position="220"/>
    </location>
</feature>
<dbReference type="GO" id="GO:0015086">
    <property type="term" value="F:cadmium ion transmembrane transporter activity"/>
    <property type="evidence" value="ECO:0007669"/>
    <property type="project" value="TreeGrafter"/>
</dbReference>
<evidence type="ECO:0000256" key="1">
    <source>
        <dbReference type="ARBA" id="ARBA00004141"/>
    </source>
</evidence>
<dbReference type="RefSeq" id="WP_074882902.1">
    <property type="nucleotide sequence ID" value="NZ_FORC01000002.1"/>
</dbReference>
<evidence type="ECO:0000256" key="3">
    <source>
        <dbReference type="ARBA" id="ARBA00022692"/>
    </source>
</evidence>
<feature type="transmembrane region" description="Helical" evidence="6">
    <location>
        <begin position="12"/>
        <end position="34"/>
    </location>
</feature>
<protein>
    <submittedName>
        <fullName evidence="8">Predicted Co/Zn/Cd cation transporter, cation efflux family</fullName>
    </submittedName>
</protein>
<keyword evidence="5 6" id="KW-0472">Membrane</keyword>
<dbReference type="Proteomes" id="UP000183018">
    <property type="component" value="Unassembled WGS sequence"/>
</dbReference>
<comment type="subcellular location">
    <subcellularLocation>
        <location evidence="1">Membrane</location>
        <topology evidence="1">Multi-pass membrane protein</topology>
    </subcellularLocation>
</comment>
<feature type="transmembrane region" description="Helical" evidence="6">
    <location>
        <begin position="40"/>
        <end position="60"/>
    </location>
</feature>
<dbReference type="PANTHER" id="PTHR43840">
    <property type="entry name" value="MITOCHONDRIAL METAL TRANSPORTER 1-RELATED"/>
    <property type="match status" value="1"/>
</dbReference>
<dbReference type="GO" id="GO:0005886">
    <property type="term" value="C:plasma membrane"/>
    <property type="evidence" value="ECO:0007669"/>
    <property type="project" value="TreeGrafter"/>
</dbReference>
<dbReference type="GO" id="GO:0006882">
    <property type="term" value="P:intracellular zinc ion homeostasis"/>
    <property type="evidence" value="ECO:0007669"/>
    <property type="project" value="TreeGrafter"/>
</dbReference>
<dbReference type="Gene3D" id="1.20.1510.10">
    <property type="entry name" value="Cation efflux protein transmembrane domain"/>
    <property type="match status" value="1"/>
</dbReference>
<feature type="transmembrane region" description="Helical" evidence="6">
    <location>
        <begin position="191"/>
        <end position="210"/>
    </location>
</feature>
<dbReference type="EMBL" id="FORC01000002">
    <property type="protein sequence ID" value="SFI64251.1"/>
    <property type="molecule type" value="Genomic_DNA"/>
</dbReference>
<feature type="transmembrane region" description="Helical" evidence="6">
    <location>
        <begin position="120"/>
        <end position="138"/>
    </location>
</feature>
<dbReference type="GO" id="GO:0015341">
    <property type="term" value="F:zinc efflux antiporter activity"/>
    <property type="evidence" value="ECO:0007669"/>
    <property type="project" value="TreeGrafter"/>
</dbReference>
<sequence>MAINTEQGILRGSIAMTLLVGAIGIVIGLLSGSFSIVFDGVYSLADASMSGLALMVSTLIRRHTSESEASRRLAARFNMGFWHLEPMVLALNGTLLCGVAAYALINAVGNLLSGGTPLEFGLASLYAGIATLICFAFASYEFRANRRIRSDFLALDAKAWVMSGCISLALLVAFVIGQLTEQSRYAWLGPYIDPAVLAVICLVILPLPLATIRQALSDILLVTPPDLKQHVDAVAQGIVEQYGFISYQAYVARIGRARQIELYFIVPVDWPAQTLDEWDAVRDVIGQAIGDEGPDRWLTIAFTTDPQWSR</sequence>
<dbReference type="InterPro" id="IPR027469">
    <property type="entry name" value="Cation_efflux_TMD_sf"/>
</dbReference>
<dbReference type="Pfam" id="PF01545">
    <property type="entry name" value="Cation_efflux"/>
    <property type="match status" value="1"/>
</dbReference>
<evidence type="ECO:0000313" key="8">
    <source>
        <dbReference type="EMBL" id="SFI64251.1"/>
    </source>
</evidence>
<reference evidence="9" key="1">
    <citation type="submission" date="2016-10" db="EMBL/GenBank/DDBJ databases">
        <authorList>
            <person name="Varghese N."/>
            <person name="Submissions S."/>
        </authorList>
    </citation>
    <scope>NUCLEOTIDE SEQUENCE [LARGE SCALE GENOMIC DNA]</scope>
    <source>
        <strain evidence="9">LMG 22563</strain>
    </source>
</reference>
<dbReference type="STRING" id="289370.SAMN05216602_2093"/>
<proteinExistence type="predicted"/>
<dbReference type="SUPFAM" id="SSF161111">
    <property type="entry name" value="Cation efflux protein transmembrane domain-like"/>
    <property type="match status" value="1"/>
</dbReference>
<dbReference type="InterPro" id="IPR058533">
    <property type="entry name" value="Cation_efflux_TM"/>
</dbReference>
<keyword evidence="9" id="KW-1185">Reference proteome</keyword>
<keyword evidence="3 6" id="KW-0812">Transmembrane</keyword>
<dbReference type="GO" id="GO:0015093">
    <property type="term" value="F:ferrous iron transmembrane transporter activity"/>
    <property type="evidence" value="ECO:0007669"/>
    <property type="project" value="TreeGrafter"/>
</dbReference>
<name>A0A1I3JVG8_9GAMM</name>
<evidence type="ECO:0000256" key="2">
    <source>
        <dbReference type="ARBA" id="ARBA00022448"/>
    </source>
</evidence>
<gene>
    <name evidence="8" type="ORF">SAMN05216602_2093</name>
</gene>
<evidence type="ECO:0000256" key="5">
    <source>
        <dbReference type="ARBA" id="ARBA00023136"/>
    </source>
</evidence>
<evidence type="ECO:0000259" key="7">
    <source>
        <dbReference type="Pfam" id="PF01545"/>
    </source>
</evidence>
<accession>A0A1I3JVG8</accession>
<evidence type="ECO:0000256" key="6">
    <source>
        <dbReference type="SAM" id="Phobius"/>
    </source>
</evidence>
<keyword evidence="4 6" id="KW-1133">Transmembrane helix</keyword>
<evidence type="ECO:0000313" key="9">
    <source>
        <dbReference type="Proteomes" id="UP000183018"/>
    </source>
</evidence>
<dbReference type="InterPro" id="IPR050291">
    <property type="entry name" value="CDF_Transporter"/>
</dbReference>
<feature type="transmembrane region" description="Helical" evidence="6">
    <location>
        <begin position="159"/>
        <end position="179"/>
    </location>
</feature>